<dbReference type="EMBL" id="ML977316">
    <property type="protein sequence ID" value="KAF2118979.1"/>
    <property type="molecule type" value="Genomic_DNA"/>
</dbReference>
<proteinExistence type="predicted"/>
<gene>
    <name evidence="1" type="ORF">BDV96DRAFT_368683</name>
</gene>
<dbReference type="Proteomes" id="UP000799770">
    <property type="component" value="Unassembled WGS sequence"/>
</dbReference>
<accession>A0A6A5ZHM5</accession>
<dbReference type="AlphaFoldDB" id="A0A6A5ZHM5"/>
<name>A0A6A5ZHM5_9PLEO</name>
<protein>
    <submittedName>
        <fullName evidence="1">Uncharacterized protein</fullName>
    </submittedName>
</protein>
<evidence type="ECO:0000313" key="1">
    <source>
        <dbReference type="EMBL" id="KAF2118979.1"/>
    </source>
</evidence>
<sequence>MLTNTPQRLFHNLASSSFPAFTQFPCCHLSFSHQRRNLLPLWFYRPHLPRVHEGGCCTSWRRCRRRWRPGVLQVRQAGPYRPQLHPGRWLWRRRRLWRWWIRWWWRWRPGLRWWSPSDYLLLMRRFRSHEPRLHSGPEVLQLWRGWPSLPRLPVRDHHRARLLSLQAARPHPVGLPELGALFSRVDFLSLDPVSLRRLRSSSSPRLDRVHRS</sequence>
<evidence type="ECO:0000313" key="2">
    <source>
        <dbReference type="Proteomes" id="UP000799770"/>
    </source>
</evidence>
<reference evidence="1" key="1">
    <citation type="journal article" date="2020" name="Stud. Mycol.">
        <title>101 Dothideomycetes genomes: a test case for predicting lifestyles and emergence of pathogens.</title>
        <authorList>
            <person name="Haridas S."/>
            <person name="Albert R."/>
            <person name="Binder M."/>
            <person name="Bloem J."/>
            <person name="Labutti K."/>
            <person name="Salamov A."/>
            <person name="Andreopoulos B."/>
            <person name="Baker S."/>
            <person name="Barry K."/>
            <person name="Bills G."/>
            <person name="Bluhm B."/>
            <person name="Cannon C."/>
            <person name="Castanera R."/>
            <person name="Culley D."/>
            <person name="Daum C."/>
            <person name="Ezra D."/>
            <person name="Gonzalez J."/>
            <person name="Henrissat B."/>
            <person name="Kuo A."/>
            <person name="Liang C."/>
            <person name="Lipzen A."/>
            <person name="Lutzoni F."/>
            <person name="Magnuson J."/>
            <person name="Mondo S."/>
            <person name="Nolan M."/>
            <person name="Ohm R."/>
            <person name="Pangilinan J."/>
            <person name="Park H.-J."/>
            <person name="Ramirez L."/>
            <person name="Alfaro M."/>
            <person name="Sun H."/>
            <person name="Tritt A."/>
            <person name="Yoshinaga Y."/>
            <person name="Zwiers L.-H."/>
            <person name="Turgeon B."/>
            <person name="Goodwin S."/>
            <person name="Spatafora J."/>
            <person name="Crous P."/>
            <person name="Grigoriev I."/>
        </authorList>
    </citation>
    <scope>NUCLEOTIDE SEQUENCE</scope>
    <source>
        <strain evidence="1">CBS 627.86</strain>
    </source>
</reference>
<keyword evidence="2" id="KW-1185">Reference proteome</keyword>
<organism evidence="1 2">
    <name type="scientific">Lophiotrema nucula</name>
    <dbReference type="NCBI Taxonomy" id="690887"/>
    <lineage>
        <taxon>Eukaryota</taxon>
        <taxon>Fungi</taxon>
        <taxon>Dikarya</taxon>
        <taxon>Ascomycota</taxon>
        <taxon>Pezizomycotina</taxon>
        <taxon>Dothideomycetes</taxon>
        <taxon>Pleosporomycetidae</taxon>
        <taxon>Pleosporales</taxon>
        <taxon>Lophiotremataceae</taxon>
        <taxon>Lophiotrema</taxon>
    </lineage>
</organism>